<evidence type="ECO:0000313" key="14">
    <source>
        <dbReference type="Proteomes" id="UP000445696"/>
    </source>
</evidence>
<keyword evidence="3" id="KW-0997">Cell inner membrane</keyword>
<feature type="transmembrane region" description="Helical" evidence="12">
    <location>
        <begin position="67"/>
        <end position="91"/>
    </location>
</feature>
<evidence type="ECO:0000256" key="6">
    <source>
        <dbReference type="ARBA" id="ARBA00023053"/>
    </source>
</evidence>
<dbReference type="GO" id="GO:0005886">
    <property type="term" value="C:plasma membrane"/>
    <property type="evidence" value="ECO:0007669"/>
    <property type="project" value="UniProtKB-SubCell"/>
</dbReference>
<evidence type="ECO:0000256" key="12">
    <source>
        <dbReference type="HAMAP-Rule" id="MF_00454"/>
    </source>
</evidence>
<dbReference type="GO" id="GO:0140114">
    <property type="term" value="P:cellular detoxification of fluoride"/>
    <property type="evidence" value="ECO:0007669"/>
    <property type="project" value="UniProtKB-UniRule"/>
</dbReference>
<keyword evidence="12" id="KW-0479">Metal-binding</keyword>
<keyword evidence="9 12" id="KW-0407">Ion channel</keyword>
<comment type="function">
    <text evidence="12">Fluoride-specific ion channel. Important for reducing fluoride concentration in the cell, thus reducing its toxicity.</text>
</comment>
<evidence type="ECO:0000256" key="7">
    <source>
        <dbReference type="ARBA" id="ARBA00023065"/>
    </source>
</evidence>
<evidence type="ECO:0000256" key="3">
    <source>
        <dbReference type="ARBA" id="ARBA00022519"/>
    </source>
</evidence>
<keyword evidence="7 12" id="KW-0406">Ion transport</keyword>
<keyword evidence="2 12" id="KW-1003">Cell membrane</keyword>
<evidence type="ECO:0000256" key="1">
    <source>
        <dbReference type="ARBA" id="ARBA00004651"/>
    </source>
</evidence>
<dbReference type="Pfam" id="PF02537">
    <property type="entry name" value="CRCB"/>
    <property type="match status" value="1"/>
</dbReference>
<keyword evidence="12" id="KW-0813">Transport</keyword>
<evidence type="ECO:0000313" key="13">
    <source>
        <dbReference type="EMBL" id="MZR21642.1"/>
    </source>
</evidence>
<keyword evidence="4 12" id="KW-0812">Transmembrane</keyword>
<keyword evidence="8 12" id="KW-0472">Membrane</keyword>
<evidence type="ECO:0000256" key="10">
    <source>
        <dbReference type="ARBA" id="ARBA00035120"/>
    </source>
</evidence>
<comment type="activity regulation">
    <text evidence="12">Na(+) is not transported, but it plays an essential structural role and its presence is essential for fluoride channel function.</text>
</comment>
<dbReference type="HAMAP" id="MF_00454">
    <property type="entry name" value="FluC"/>
    <property type="match status" value="1"/>
</dbReference>
<name>A0A845MDA1_9PROT</name>
<evidence type="ECO:0000256" key="5">
    <source>
        <dbReference type="ARBA" id="ARBA00022989"/>
    </source>
</evidence>
<dbReference type="OrthoDB" id="9806299at2"/>
<dbReference type="AlphaFoldDB" id="A0A845MDA1"/>
<evidence type="ECO:0000256" key="8">
    <source>
        <dbReference type="ARBA" id="ARBA00023136"/>
    </source>
</evidence>
<dbReference type="Proteomes" id="UP000445696">
    <property type="component" value="Unassembled WGS sequence"/>
</dbReference>
<feature type="transmembrane region" description="Helical" evidence="12">
    <location>
        <begin position="32"/>
        <end position="55"/>
    </location>
</feature>
<evidence type="ECO:0000256" key="11">
    <source>
        <dbReference type="ARBA" id="ARBA00035585"/>
    </source>
</evidence>
<keyword evidence="14" id="KW-1185">Reference proteome</keyword>
<evidence type="ECO:0000256" key="9">
    <source>
        <dbReference type="ARBA" id="ARBA00023303"/>
    </source>
</evidence>
<comment type="catalytic activity">
    <reaction evidence="11">
        <text>fluoride(in) = fluoride(out)</text>
        <dbReference type="Rhea" id="RHEA:76159"/>
        <dbReference type="ChEBI" id="CHEBI:17051"/>
    </reaction>
    <physiologicalReaction direction="left-to-right" evidence="11">
        <dbReference type="Rhea" id="RHEA:76160"/>
    </physiologicalReaction>
</comment>
<comment type="subcellular location">
    <subcellularLocation>
        <location evidence="1 12">Cell membrane</location>
        <topology evidence="1 12">Multi-pass membrane protein</topology>
    </subcellularLocation>
</comment>
<keyword evidence="6 12" id="KW-0915">Sodium</keyword>
<gene>
    <name evidence="12 13" type="primary">crcB</name>
    <name evidence="12" type="synonym">fluC</name>
    <name evidence="13" type="ORF">GQF03_04810</name>
</gene>
<dbReference type="PANTHER" id="PTHR28259:SF1">
    <property type="entry name" value="FLUORIDE EXPORT PROTEIN 1-RELATED"/>
    <property type="match status" value="1"/>
</dbReference>
<dbReference type="InterPro" id="IPR003691">
    <property type="entry name" value="FluC"/>
</dbReference>
<dbReference type="PANTHER" id="PTHR28259">
    <property type="entry name" value="FLUORIDE EXPORT PROTEIN 1-RELATED"/>
    <property type="match status" value="1"/>
</dbReference>
<proteinExistence type="inferred from homology"/>
<comment type="caution">
    <text evidence="13">The sequence shown here is derived from an EMBL/GenBank/DDBJ whole genome shotgun (WGS) entry which is preliminary data.</text>
</comment>
<comment type="similarity">
    <text evidence="10 12">Belongs to the fluoride channel Fluc/FEX (TC 1.A.43) family.</text>
</comment>
<feature type="binding site" evidence="12">
    <location>
        <position position="78"/>
    </location>
    <ligand>
        <name>Na(+)</name>
        <dbReference type="ChEBI" id="CHEBI:29101"/>
        <note>structural</note>
    </ligand>
</feature>
<reference evidence="13 14" key="1">
    <citation type="journal article" date="2014" name="Int. J. Syst. Evol. Microbiol.">
        <title>Sneathiella chungangensis sp. nov., isolated from a marine sand, and emended description of the genus Sneathiella.</title>
        <authorList>
            <person name="Siamphan C."/>
            <person name="Kim H."/>
            <person name="Lee J.S."/>
            <person name="Kim W."/>
        </authorList>
    </citation>
    <scope>NUCLEOTIDE SEQUENCE [LARGE SCALE GENOMIC DNA]</scope>
    <source>
        <strain evidence="13 14">KCTC 32476</strain>
    </source>
</reference>
<accession>A0A845MDA1</accession>
<feature type="transmembrane region" description="Helical" evidence="12">
    <location>
        <begin position="97"/>
        <end position="121"/>
    </location>
</feature>
<sequence length="126" mass="13182">MNMFLSVAIGGALGACARYGVAQAMLRTFGPGYPYGTLFVNIVGSFLMGVLIETIALRWSPSPELRVLLVTGFLGGFTTFSAFSLDVALLVEKGETLSAAAYVLMSVVLSIGGLFAGLHIMRAVLG</sequence>
<dbReference type="GO" id="GO:0046872">
    <property type="term" value="F:metal ion binding"/>
    <property type="evidence" value="ECO:0007669"/>
    <property type="project" value="UniProtKB-KW"/>
</dbReference>
<dbReference type="GO" id="GO:0062054">
    <property type="term" value="F:fluoride channel activity"/>
    <property type="evidence" value="ECO:0007669"/>
    <property type="project" value="UniProtKB-UniRule"/>
</dbReference>
<protein>
    <recommendedName>
        <fullName evidence="12">Fluoride-specific ion channel FluC</fullName>
    </recommendedName>
</protein>
<dbReference type="EMBL" id="WTVA01000001">
    <property type="protein sequence ID" value="MZR21642.1"/>
    <property type="molecule type" value="Genomic_DNA"/>
</dbReference>
<dbReference type="RefSeq" id="WP_161338023.1">
    <property type="nucleotide sequence ID" value="NZ_JBHSDG010000002.1"/>
</dbReference>
<keyword evidence="5 12" id="KW-1133">Transmembrane helix</keyword>
<organism evidence="13 14">
    <name type="scientific">Sneathiella chungangensis</name>
    <dbReference type="NCBI Taxonomy" id="1418234"/>
    <lineage>
        <taxon>Bacteria</taxon>
        <taxon>Pseudomonadati</taxon>
        <taxon>Pseudomonadota</taxon>
        <taxon>Alphaproteobacteria</taxon>
        <taxon>Sneathiellales</taxon>
        <taxon>Sneathiellaceae</taxon>
        <taxon>Sneathiella</taxon>
    </lineage>
</organism>
<evidence type="ECO:0000256" key="4">
    <source>
        <dbReference type="ARBA" id="ARBA00022692"/>
    </source>
</evidence>
<dbReference type="NCBIfam" id="NF010791">
    <property type="entry name" value="PRK14195.1"/>
    <property type="match status" value="1"/>
</dbReference>
<feature type="binding site" evidence="12">
    <location>
        <position position="75"/>
    </location>
    <ligand>
        <name>Na(+)</name>
        <dbReference type="ChEBI" id="CHEBI:29101"/>
        <note>structural</note>
    </ligand>
</feature>
<evidence type="ECO:0000256" key="2">
    <source>
        <dbReference type="ARBA" id="ARBA00022475"/>
    </source>
</evidence>
<dbReference type="NCBIfam" id="TIGR00494">
    <property type="entry name" value="crcB"/>
    <property type="match status" value="1"/>
</dbReference>